<dbReference type="PANTHER" id="PTHR43707">
    <property type="entry name" value="HISTIDYL-TRNA SYNTHETASE"/>
    <property type="match status" value="1"/>
</dbReference>
<keyword evidence="7 11" id="KW-0067">ATP-binding</keyword>
<dbReference type="InterPro" id="IPR015807">
    <property type="entry name" value="His-tRNA-ligase"/>
</dbReference>
<keyword evidence="5 11" id="KW-0436">Ligase</keyword>
<evidence type="ECO:0000256" key="6">
    <source>
        <dbReference type="ARBA" id="ARBA00022741"/>
    </source>
</evidence>
<evidence type="ECO:0000313" key="15">
    <source>
        <dbReference type="Proteomes" id="UP000078228"/>
    </source>
</evidence>
<evidence type="ECO:0000259" key="13">
    <source>
        <dbReference type="PROSITE" id="PS50862"/>
    </source>
</evidence>
<dbReference type="NCBIfam" id="TIGR00442">
    <property type="entry name" value="hisS"/>
    <property type="match status" value="1"/>
</dbReference>
<dbReference type="GO" id="GO:0005737">
    <property type="term" value="C:cytoplasm"/>
    <property type="evidence" value="ECO:0007669"/>
    <property type="project" value="UniProtKB-SubCell"/>
</dbReference>
<feature type="binding site" evidence="12">
    <location>
        <begin position="267"/>
        <end position="268"/>
    </location>
    <ligand>
        <name>L-histidine</name>
        <dbReference type="ChEBI" id="CHEBI:57595"/>
    </ligand>
</feature>
<dbReference type="eggNOG" id="COG0124">
    <property type="taxonomic scope" value="Bacteria"/>
</dbReference>
<dbReference type="PATRIC" id="fig|480.237.peg.347"/>
<organism evidence="14 15">
    <name type="scientific">Moraxella catarrhalis</name>
    <name type="common">Branhamella catarrhalis</name>
    <dbReference type="NCBI Taxonomy" id="480"/>
    <lineage>
        <taxon>Bacteria</taxon>
        <taxon>Pseudomonadati</taxon>
        <taxon>Pseudomonadota</taxon>
        <taxon>Gammaproteobacteria</taxon>
        <taxon>Moraxellales</taxon>
        <taxon>Moraxellaceae</taxon>
        <taxon>Moraxella</taxon>
    </lineage>
</organism>
<sequence length="422" mass="47466">MNKITAIRGFNDVLPEQTPAWRAMERTLIEVMDSYGYSQIRLPLVEETQLFARGVGEATDIVEKEMFGVVHGGNKGDEGSSFTLRPEGTAGCVRAIVEHNLTRGDTPKLWYLGPMFRYERPQKGRYRQFHQLGVEYFGAELPDADAELIAMTYHMWQKLGIKDHVTLQLNTLGETDERAAYKSALVEYLTTHQEALDDDSKRRLNTNPLRILDSKDENTQQILQNAPKLGEFLGEASLAHFEKVQNYLSALGISFEINDKLVRGLDYYNKTVFEWVTDKLGSQATVCGGGRYDGLVGIIKGKAEQSEPAVGFAMGLERLMLLIDAVNPYQVTSWCDVFVIAHPDYYIDGLKYAESLRLRQDNLRVKMASATGLKSQMKKADKSGAAYTVIIAEDEVNANQITIKTMATGEQHRAPIDYQFIR</sequence>
<comment type="caution">
    <text evidence="14">The sequence shown here is derived from an EMBL/GenBank/DDBJ whole genome shotgun (WGS) entry which is preliminary data.</text>
</comment>
<dbReference type="InterPro" id="IPR004516">
    <property type="entry name" value="HisRS/HisZ"/>
</dbReference>
<keyword evidence="9 11" id="KW-0030">Aminoacyl-tRNA synthetase</keyword>
<feature type="domain" description="Aminoacyl-transfer RNA synthetases class-II family profile" evidence="13">
    <location>
        <begin position="1"/>
        <end position="343"/>
    </location>
</feature>
<feature type="binding site" evidence="12">
    <location>
        <position position="263"/>
    </location>
    <ligand>
        <name>L-histidine</name>
        <dbReference type="ChEBI" id="CHEBI:57595"/>
    </ligand>
</feature>
<dbReference type="PIRSF" id="PIRSF001549">
    <property type="entry name" value="His-tRNA_synth"/>
    <property type="match status" value="1"/>
</dbReference>
<comment type="subunit">
    <text evidence="3 11">Homodimer.</text>
</comment>
<feature type="binding site" evidence="12">
    <location>
        <position position="135"/>
    </location>
    <ligand>
        <name>L-histidine</name>
        <dbReference type="ChEBI" id="CHEBI:57595"/>
    </ligand>
</feature>
<protein>
    <recommendedName>
        <fullName evidence="11">Histidine--tRNA ligase</fullName>
        <ecNumber evidence="11">6.1.1.21</ecNumber>
    </recommendedName>
    <alternativeName>
        <fullName evidence="11">Histidyl-tRNA synthetase</fullName>
        <shortName evidence="11">HisRS</shortName>
    </alternativeName>
</protein>
<dbReference type="SUPFAM" id="SSF55681">
    <property type="entry name" value="Class II aaRS and biotin synthetases"/>
    <property type="match status" value="1"/>
</dbReference>
<dbReference type="FunFam" id="3.30.930.10:FF:000005">
    <property type="entry name" value="Histidine--tRNA ligase"/>
    <property type="match status" value="1"/>
</dbReference>
<evidence type="ECO:0000256" key="10">
    <source>
        <dbReference type="ARBA" id="ARBA00047639"/>
    </source>
</evidence>
<dbReference type="InterPro" id="IPR045864">
    <property type="entry name" value="aa-tRNA-synth_II/BPL/LPL"/>
</dbReference>
<dbReference type="RefSeq" id="WP_064610807.1">
    <property type="nucleotide sequence ID" value="NZ_LXHB01000053.1"/>
</dbReference>
<dbReference type="Pfam" id="PF03129">
    <property type="entry name" value="HGTP_anticodon"/>
    <property type="match status" value="1"/>
</dbReference>
<evidence type="ECO:0000256" key="5">
    <source>
        <dbReference type="ARBA" id="ARBA00022598"/>
    </source>
</evidence>
<evidence type="ECO:0000256" key="12">
    <source>
        <dbReference type="PIRSR" id="PIRSR001549-1"/>
    </source>
</evidence>
<dbReference type="EMBL" id="LXHC01000028">
    <property type="protein sequence ID" value="OAU94407.1"/>
    <property type="molecule type" value="Genomic_DNA"/>
</dbReference>
<evidence type="ECO:0000256" key="3">
    <source>
        <dbReference type="ARBA" id="ARBA00011738"/>
    </source>
</evidence>
<evidence type="ECO:0000313" key="14">
    <source>
        <dbReference type="EMBL" id="OAU94407.1"/>
    </source>
</evidence>
<comment type="catalytic activity">
    <reaction evidence="10 11">
        <text>tRNA(His) + L-histidine + ATP = L-histidyl-tRNA(His) + AMP + diphosphate + H(+)</text>
        <dbReference type="Rhea" id="RHEA:17313"/>
        <dbReference type="Rhea" id="RHEA-COMP:9665"/>
        <dbReference type="Rhea" id="RHEA-COMP:9689"/>
        <dbReference type="ChEBI" id="CHEBI:15378"/>
        <dbReference type="ChEBI" id="CHEBI:30616"/>
        <dbReference type="ChEBI" id="CHEBI:33019"/>
        <dbReference type="ChEBI" id="CHEBI:57595"/>
        <dbReference type="ChEBI" id="CHEBI:78442"/>
        <dbReference type="ChEBI" id="CHEBI:78527"/>
        <dbReference type="ChEBI" id="CHEBI:456215"/>
        <dbReference type="EC" id="6.1.1.21"/>
    </reaction>
</comment>
<dbReference type="Gene3D" id="3.30.930.10">
    <property type="entry name" value="Bira Bifunctional Protein, Domain 2"/>
    <property type="match status" value="1"/>
</dbReference>
<evidence type="ECO:0000256" key="11">
    <source>
        <dbReference type="HAMAP-Rule" id="MF_00127"/>
    </source>
</evidence>
<dbReference type="InterPro" id="IPR041715">
    <property type="entry name" value="HisRS-like_core"/>
</dbReference>
<keyword evidence="15" id="KW-1185">Reference proteome</keyword>
<dbReference type="Pfam" id="PF13393">
    <property type="entry name" value="tRNA-synt_His"/>
    <property type="match status" value="1"/>
</dbReference>
<gene>
    <name evidence="11" type="primary">hisS</name>
    <name evidence="14" type="ORF">AO384_1764</name>
</gene>
<dbReference type="InterPro" id="IPR006195">
    <property type="entry name" value="aa-tRNA-synth_II"/>
</dbReference>
<name>A0A198UGR4_MORCA</name>
<dbReference type="PANTHER" id="PTHR43707:SF1">
    <property type="entry name" value="HISTIDINE--TRNA LIGASE, MITOCHONDRIAL-RELATED"/>
    <property type="match status" value="1"/>
</dbReference>
<dbReference type="AlphaFoldDB" id="A0A198UGR4"/>
<accession>A0A198UGR4</accession>
<dbReference type="OrthoDB" id="9800814at2"/>
<keyword evidence="4 11" id="KW-0963">Cytoplasm</keyword>
<evidence type="ECO:0000256" key="4">
    <source>
        <dbReference type="ARBA" id="ARBA00022490"/>
    </source>
</evidence>
<dbReference type="HAMAP" id="MF_00127">
    <property type="entry name" value="His_tRNA_synth"/>
    <property type="match status" value="1"/>
</dbReference>
<keyword evidence="6 11" id="KW-0547">Nucleotide-binding</keyword>
<feature type="binding site" evidence="12">
    <location>
        <position position="131"/>
    </location>
    <ligand>
        <name>L-histidine</name>
        <dbReference type="ChEBI" id="CHEBI:57595"/>
    </ligand>
</feature>
<dbReference type="GO" id="GO:0005524">
    <property type="term" value="F:ATP binding"/>
    <property type="evidence" value="ECO:0007669"/>
    <property type="project" value="UniProtKB-UniRule"/>
</dbReference>
<feature type="binding site" evidence="12">
    <location>
        <begin position="87"/>
        <end position="89"/>
    </location>
    <ligand>
        <name>L-histidine</name>
        <dbReference type="ChEBI" id="CHEBI:57595"/>
    </ligand>
</feature>
<reference evidence="14 15" key="1">
    <citation type="journal article" date="2016" name="Genome Biol. Evol.">
        <title>Comparative Genomic Analyses of the Moraxella catarrhalis Serosensitive and Seroresistant Lineages Demonstrate Their Independent Evolution.</title>
        <authorList>
            <person name="Earl J.P."/>
            <person name="de Vries S.P."/>
            <person name="Ahmed A."/>
            <person name="Powell E."/>
            <person name="Schultz M.P."/>
            <person name="Hermans P.W."/>
            <person name="Hill D.J."/>
            <person name="Zhou Z."/>
            <person name="Constantinidou C.I."/>
            <person name="Hu F.Z."/>
            <person name="Bootsma H.J."/>
            <person name="Ehrlich G.D."/>
        </authorList>
    </citation>
    <scope>NUCLEOTIDE SEQUENCE [LARGE SCALE GENOMIC DNA]</scope>
    <source>
        <strain evidence="14 15">Z7542</strain>
    </source>
</reference>
<dbReference type="GO" id="GO:0004821">
    <property type="term" value="F:histidine-tRNA ligase activity"/>
    <property type="evidence" value="ECO:0007669"/>
    <property type="project" value="UniProtKB-UniRule"/>
</dbReference>
<dbReference type="EC" id="6.1.1.21" evidence="11"/>
<dbReference type="InterPro" id="IPR004154">
    <property type="entry name" value="Anticodon-bd"/>
</dbReference>
<dbReference type="GO" id="GO:0006427">
    <property type="term" value="P:histidyl-tRNA aminoacylation"/>
    <property type="evidence" value="ECO:0007669"/>
    <property type="project" value="UniProtKB-UniRule"/>
</dbReference>
<dbReference type="InterPro" id="IPR036621">
    <property type="entry name" value="Anticodon-bd_dom_sf"/>
</dbReference>
<comment type="similarity">
    <text evidence="2 11">Belongs to the class-II aminoacyl-tRNA synthetase family.</text>
</comment>
<dbReference type="PROSITE" id="PS50862">
    <property type="entry name" value="AA_TRNA_LIGASE_II"/>
    <property type="match status" value="1"/>
</dbReference>
<evidence type="ECO:0000256" key="9">
    <source>
        <dbReference type="ARBA" id="ARBA00023146"/>
    </source>
</evidence>
<proteinExistence type="inferred from homology"/>
<evidence type="ECO:0000256" key="7">
    <source>
        <dbReference type="ARBA" id="ARBA00022840"/>
    </source>
</evidence>
<evidence type="ECO:0000256" key="8">
    <source>
        <dbReference type="ARBA" id="ARBA00022917"/>
    </source>
</evidence>
<evidence type="ECO:0000256" key="2">
    <source>
        <dbReference type="ARBA" id="ARBA00008226"/>
    </source>
</evidence>
<dbReference type="Proteomes" id="UP000078228">
    <property type="component" value="Unassembled WGS sequence"/>
</dbReference>
<dbReference type="Gene3D" id="3.40.50.800">
    <property type="entry name" value="Anticodon-binding domain"/>
    <property type="match status" value="1"/>
</dbReference>
<feature type="binding site" evidence="12">
    <location>
        <position position="117"/>
    </location>
    <ligand>
        <name>L-histidine</name>
        <dbReference type="ChEBI" id="CHEBI:57595"/>
    </ligand>
</feature>
<keyword evidence="8 11" id="KW-0648">Protein biosynthesis</keyword>
<evidence type="ECO:0000256" key="1">
    <source>
        <dbReference type="ARBA" id="ARBA00004496"/>
    </source>
</evidence>
<dbReference type="SUPFAM" id="SSF52954">
    <property type="entry name" value="Class II aaRS ABD-related"/>
    <property type="match status" value="1"/>
</dbReference>
<dbReference type="CDD" id="cd00773">
    <property type="entry name" value="HisRS-like_core"/>
    <property type="match status" value="1"/>
</dbReference>
<comment type="subcellular location">
    <subcellularLocation>
        <location evidence="1 11">Cytoplasm</location>
    </subcellularLocation>
</comment>